<organism evidence="1 2">
    <name type="scientific">Candidatus Accumulibacter phosphatis</name>
    <dbReference type="NCBI Taxonomy" id="327160"/>
    <lineage>
        <taxon>Bacteria</taxon>
        <taxon>Pseudomonadati</taxon>
        <taxon>Pseudomonadota</taxon>
        <taxon>Betaproteobacteria</taxon>
        <taxon>Candidatus Accumulibacter</taxon>
    </lineage>
</organism>
<name>A0A080LRE7_9PROT</name>
<dbReference type="Proteomes" id="UP000020077">
    <property type="component" value="Unassembled WGS sequence"/>
</dbReference>
<evidence type="ECO:0000313" key="1">
    <source>
        <dbReference type="EMBL" id="KFB70792.1"/>
    </source>
</evidence>
<accession>A0A080LRE7</accession>
<evidence type="ECO:0000313" key="2">
    <source>
        <dbReference type="Proteomes" id="UP000020077"/>
    </source>
</evidence>
<dbReference type="EMBL" id="JDVG02000645">
    <property type="protein sequence ID" value="KFB70792.1"/>
    <property type="molecule type" value="Genomic_DNA"/>
</dbReference>
<evidence type="ECO:0008006" key="3">
    <source>
        <dbReference type="Google" id="ProtNLM"/>
    </source>
</evidence>
<sequence>MESKPQQFDQSAEQFAALNQVKAQSVRARLCRTGSYFGVVPVKLANGRLAWPAVQVAK</sequence>
<gene>
    <name evidence="1" type="ORF">AW09_004090</name>
</gene>
<dbReference type="AlphaFoldDB" id="A0A080LRE7"/>
<proteinExistence type="predicted"/>
<protein>
    <recommendedName>
        <fullName evidence="3">DNA-binding protein</fullName>
    </recommendedName>
</protein>
<comment type="caution">
    <text evidence="1">The sequence shown here is derived from an EMBL/GenBank/DDBJ whole genome shotgun (WGS) entry which is preliminary data.</text>
</comment>
<reference evidence="1 2" key="1">
    <citation type="submission" date="2014-02" db="EMBL/GenBank/DDBJ databases">
        <title>Expanding our view of genomic diversity in Candidatus Accumulibacter clades.</title>
        <authorList>
            <person name="Skennerton C.T."/>
            <person name="Barr J.J."/>
            <person name="Slater F.R."/>
            <person name="Bond P.L."/>
            <person name="Tyson G.W."/>
        </authorList>
    </citation>
    <scope>NUCLEOTIDE SEQUENCE [LARGE SCALE GENOMIC DNA]</scope>
    <source>
        <strain evidence="2">BA-91</strain>
    </source>
</reference>